<dbReference type="RefSeq" id="WP_283346368.1">
    <property type="nucleotide sequence ID" value="NZ_JASHIF010000025.1"/>
</dbReference>
<dbReference type="Pfam" id="PF14054">
    <property type="entry name" value="DUF4249"/>
    <property type="match status" value="1"/>
</dbReference>
<accession>A0ABT6YG32</accession>
<keyword evidence="3" id="KW-1185">Reference proteome</keyword>
<dbReference type="InterPro" id="IPR025345">
    <property type="entry name" value="DUF4249"/>
</dbReference>
<evidence type="ECO:0000313" key="3">
    <source>
        <dbReference type="Proteomes" id="UP001236507"/>
    </source>
</evidence>
<reference evidence="2 3" key="1">
    <citation type="submission" date="2023-05" db="EMBL/GenBank/DDBJ databases">
        <title>Novel species of genus Flectobacillus isolated from stream in China.</title>
        <authorList>
            <person name="Lu H."/>
        </authorList>
    </citation>
    <scope>NUCLEOTIDE SEQUENCE [LARGE SCALE GENOMIC DNA]</scope>
    <source>
        <strain evidence="2 3">KCTC 42575</strain>
    </source>
</reference>
<dbReference type="Proteomes" id="UP001236507">
    <property type="component" value="Unassembled WGS sequence"/>
</dbReference>
<keyword evidence="1" id="KW-0732">Signal</keyword>
<feature type="signal peptide" evidence="1">
    <location>
        <begin position="1"/>
        <end position="24"/>
    </location>
</feature>
<name>A0ABT6YG32_9BACT</name>
<proteinExistence type="predicted"/>
<sequence>MKSFQFWQKIAVVIMALLSLSSCETLVNNIALPYEEKLVLQSFICPQDTMIEISLTTNQPVIGVINEGEDRYPVLKDAVITLSDGTRTVTAKYQQITYLDYIEVDSTGHYKENFLTKDRYVISTKDIPIVAGATYTMIAKARGKEVKAKCTVPTQRVQRTAINPSLTTGYDRNNKAYPALIVRVLDFASTVNYYAVGAFYYENMRVLDAQNRFVVVRRFVNSRQEYMTDAGQDGMTLATQPMLLNATNDLNVVSRNAEIYVAVTDYPYYQFNISVDKVRRSGRNPFSEPVLTYTNVENGLGVFASYQQIRTAVTVIK</sequence>
<protein>
    <submittedName>
        <fullName evidence="2">DUF4249 family protein</fullName>
    </submittedName>
</protein>
<evidence type="ECO:0000256" key="1">
    <source>
        <dbReference type="SAM" id="SignalP"/>
    </source>
</evidence>
<dbReference type="EMBL" id="JASHIF010000025">
    <property type="protein sequence ID" value="MDI9862048.1"/>
    <property type="molecule type" value="Genomic_DNA"/>
</dbReference>
<organism evidence="2 3">
    <name type="scientific">Flectobacillus roseus</name>
    <dbReference type="NCBI Taxonomy" id="502259"/>
    <lineage>
        <taxon>Bacteria</taxon>
        <taxon>Pseudomonadati</taxon>
        <taxon>Bacteroidota</taxon>
        <taxon>Cytophagia</taxon>
        <taxon>Cytophagales</taxon>
        <taxon>Flectobacillaceae</taxon>
        <taxon>Flectobacillus</taxon>
    </lineage>
</organism>
<comment type="caution">
    <text evidence="2">The sequence shown here is derived from an EMBL/GenBank/DDBJ whole genome shotgun (WGS) entry which is preliminary data.</text>
</comment>
<feature type="chain" id="PRO_5047334699" evidence="1">
    <location>
        <begin position="25"/>
        <end position="317"/>
    </location>
</feature>
<gene>
    <name evidence="2" type="ORF">QM524_22685</name>
</gene>
<evidence type="ECO:0000313" key="2">
    <source>
        <dbReference type="EMBL" id="MDI9862048.1"/>
    </source>
</evidence>
<dbReference type="PROSITE" id="PS51257">
    <property type="entry name" value="PROKAR_LIPOPROTEIN"/>
    <property type="match status" value="1"/>
</dbReference>